<dbReference type="OrthoDB" id="1630758at2759"/>
<keyword evidence="6" id="KW-0479">Metal-binding</keyword>
<organism evidence="15 16">
    <name type="scientific">Coptotermes formosanus</name>
    <name type="common">Formosan subterranean termite</name>
    <dbReference type="NCBI Taxonomy" id="36987"/>
    <lineage>
        <taxon>Eukaryota</taxon>
        <taxon>Metazoa</taxon>
        <taxon>Ecdysozoa</taxon>
        <taxon>Arthropoda</taxon>
        <taxon>Hexapoda</taxon>
        <taxon>Insecta</taxon>
        <taxon>Pterygota</taxon>
        <taxon>Neoptera</taxon>
        <taxon>Polyneoptera</taxon>
        <taxon>Dictyoptera</taxon>
        <taxon>Blattodea</taxon>
        <taxon>Blattoidea</taxon>
        <taxon>Termitoidae</taxon>
        <taxon>Rhinotermitidae</taxon>
        <taxon>Coptotermes</taxon>
    </lineage>
</organism>
<keyword evidence="8" id="KW-0833">Ubl conjugation pathway</keyword>
<proteinExistence type="predicted"/>
<reference evidence="16" key="1">
    <citation type="submission" date="2020-01" db="EMBL/GenBank/DDBJ databases">
        <title>Draft genome sequence of the Termite Coptotermes fromosanus.</title>
        <authorList>
            <person name="Itakura S."/>
            <person name="Yosikawa Y."/>
            <person name="Umezawa K."/>
        </authorList>
    </citation>
    <scope>NUCLEOTIDE SEQUENCE [LARGE SCALE GENOMIC DNA]</scope>
</reference>
<evidence type="ECO:0000256" key="6">
    <source>
        <dbReference type="ARBA" id="ARBA00022723"/>
    </source>
</evidence>
<dbReference type="Gene3D" id="3.30.40.10">
    <property type="entry name" value="Zinc/RING finger domain, C3HC4 (zinc finger)"/>
    <property type="match status" value="2"/>
</dbReference>
<evidence type="ECO:0000256" key="1">
    <source>
        <dbReference type="ARBA" id="ARBA00000900"/>
    </source>
</evidence>
<feature type="domain" description="RING-type" evidence="14">
    <location>
        <begin position="18"/>
        <end position="57"/>
    </location>
</feature>
<keyword evidence="16" id="KW-1185">Reference proteome</keyword>
<sequence length="315" mass="36208">MGFEVNRFQGEVDEELVCPICSGVLEDPLQAPVCEHAFCRGCIQEWICRQPTCPVDRQAITSAQLRPVPRILRNLLSRLCITCDNASYGCKSVMKLDSLPSHLEECEHNPKRPVPCEQGCGLVIPKDELKDHNCVRELRALIHSQQQKMADFKQEMEEQRFQINEQKRELQLLKDFMRAMRISNPAMRAIADQMERDEVLRWSNSLTRARVTRWGGMISTPDDVLQAMIKRTLSESGCPPHIVDDLMENAHERRWPPGLCSLETRQNNRRQYENYVCKRVPGKQAVVVLHCDNSHMSDDMMVEPGLVMIFAHGIE</sequence>
<dbReference type="CDD" id="cd16634">
    <property type="entry name" value="mRING-HC-C3HC3D_Nrdp1"/>
    <property type="match status" value="1"/>
</dbReference>
<dbReference type="FunFam" id="3.30.40.10:FF:000268">
    <property type="entry name" value="E3 ubiquitin-protein ligase NRDP1"/>
    <property type="match status" value="1"/>
</dbReference>
<evidence type="ECO:0000259" key="14">
    <source>
        <dbReference type="PROSITE" id="PS50089"/>
    </source>
</evidence>
<dbReference type="InParanoid" id="A0A6L2PK10"/>
<dbReference type="FunCoup" id="A0A6L2PK10">
    <property type="interactions" value="943"/>
</dbReference>
<dbReference type="SMART" id="SM00184">
    <property type="entry name" value="RING"/>
    <property type="match status" value="1"/>
</dbReference>
<dbReference type="InterPro" id="IPR003613">
    <property type="entry name" value="Ubox_domain"/>
</dbReference>
<dbReference type="SMART" id="SM00504">
    <property type="entry name" value="Ubox"/>
    <property type="match status" value="1"/>
</dbReference>
<dbReference type="GO" id="GO:0008270">
    <property type="term" value="F:zinc ion binding"/>
    <property type="evidence" value="ECO:0007669"/>
    <property type="project" value="UniProtKB-KW"/>
</dbReference>
<keyword evidence="9" id="KW-0862">Zinc</keyword>
<evidence type="ECO:0000256" key="12">
    <source>
        <dbReference type="PROSITE-ProRule" id="PRU00175"/>
    </source>
</evidence>
<evidence type="ECO:0000256" key="7">
    <source>
        <dbReference type="ARBA" id="ARBA00022771"/>
    </source>
</evidence>
<evidence type="ECO:0000256" key="8">
    <source>
        <dbReference type="ARBA" id="ARBA00022786"/>
    </source>
</evidence>
<comment type="pathway">
    <text evidence="2">Protein modification; protein ubiquitination.</text>
</comment>
<comment type="catalytic activity">
    <reaction evidence="1">
        <text>S-ubiquitinyl-[E2 ubiquitin-conjugating enzyme]-L-cysteine + [acceptor protein]-L-lysine = [E2 ubiquitin-conjugating enzyme]-L-cysteine + N(6)-ubiquitinyl-[acceptor protein]-L-lysine.</text>
        <dbReference type="EC" id="2.3.2.27"/>
    </reaction>
</comment>
<evidence type="ECO:0000256" key="9">
    <source>
        <dbReference type="ARBA" id="ARBA00022833"/>
    </source>
</evidence>
<dbReference type="GO" id="GO:0043122">
    <property type="term" value="P:regulation of canonical NF-kappaB signal transduction"/>
    <property type="evidence" value="ECO:0007669"/>
    <property type="project" value="TreeGrafter"/>
</dbReference>
<evidence type="ECO:0000256" key="5">
    <source>
        <dbReference type="ARBA" id="ARBA00022679"/>
    </source>
</evidence>
<protein>
    <recommendedName>
        <fullName evidence="4">E3 ubiquitin-protein ligase NRDP1</fullName>
        <ecNumber evidence="3">2.3.2.27</ecNumber>
    </recommendedName>
    <alternativeName>
        <fullName evidence="10">RING finger protein 41</fullName>
    </alternativeName>
    <alternativeName>
        <fullName evidence="11">RING-type E3 ubiquitin transferase NRDP1</fullName>
    </alternativeName>
</protein>
<dbReference type="Proteomes" id="UP000502823">
    <property type="component" value="Unassembled WGS sequence"/>
</dbReference>
<dbReference type="SUPFAM" id="SSF57850">
    <property type="entry name" value="RING/U-box"/>
    <property type="match status" value="1"/>
</dbReference>
<dbReference type="PANTHER" id="PTHR10131">
    <property type="entry name" value="TNF RECEPTOR ASSOCIATED FACTOR"/>
    <property type="match status" value="1"/>
</dbReference>
<evidence type="ECO:0000256" key="13">
    <source>
        <dbReference type="SAM" id="Coils"/>
    </source>
</evidence>
<evidence type="ECO:0000256" key="10">
    <source>
        <dbReference type="ARBA" id="ARBA00030556"/>
    </source>
</evidence>
<evidence type="ECO:0000313" key="16">
    <source>
        <dbReference type="Proteomes" id="UP000502823"/>
    </source>
</evidence>
<evidence type="ECO:0000256" key="4">
    <source>
        <dbReference type="ARBA" id="ARBA00015711"/>
    </source>
</evidence>
<evidence type="ECO:0000256" key="2">
    <source>
        <dbReference type="ARBA" id="ARBA00004906"/>
    </source>
</evidence>
<dbReference type="PROSITE" id="PS50089">
    <property type="entry name" value="ZF_RING_2"/>
    <property type="match status" value="1"/>
</dbReference>
<dbReference type="EC" id="2.3.2.27" evidence="3"/>
<dbReference type="SUPFAM" id="SSF160088">
    <property type="entry name" value="NRDP1 C-terminal domain-like"/>
    <property type="match status" value="1"/>
</dbReference>
<comment type="caution">
    <text evidence="15">The sequence shown here is derived from an EMBL/GenBank/DDBJ whole genome shotgun (WGS) entry which is preliminary data.</text>
</comment>
<keyword evidence="13" id="KW-0175">Coiled coil</keyword>
<dbReference type="PROSITE" id="PS00518">
    <property type="entry name" value="ZF_RING_1"/>
    <property type="match status" value="1"/>
</dbReference>
<dbReference type="AlphaFoldDB" id="A0A6L2PK10"/>
<dbReference type="InterPro" id="IPR037255">
    <property type="entry name" value="NRDP1_C"/>
</dbReference>
<gene>
    <name evidence="15" type="ORF">Cfor_05860</name>
</gene>
<keyword evidence="7 12" id="KW-0863">Zinc-finger</keyword>
<dbReference type="Pfam" id="PF13923">
    <property type="entry name" value="zf-C3HC4_2"/>
    <property type="match status" value="1"/>
</dbReference>
<dbReference type="InterPro" id="IPR017907">
    <property type="entry name" value="Znf_RING_CS"/>
</dbReference>
<dbReference type="UniPathway" id="UPA00143"/>
<feature type="coiled-coil region" evidence="13">
    <location>
        <begin position="135"/>
        <end position="173"/>
    </location>
</feature>
<dbReference type="GO" id="GO:0061630">
    <property type="term" value="F:ubiquitin protein ligase activity"/>
    <property type="evidence" value="ECO:0007669"/>
    <property type="project" value="UniProtKB-EC"/>
</dbReference>
<dbReference type="InterPro" id="IPR001841">
    <property type="entry name" value="Znf_RING"/>
</dbReference>
<dbReference type="SUPFAM" id="SSF49599">
    <property type="entry name" value="TRAF domain-like"/>
    <property type="match status" value="1"/>
</dbReference>
<dbReference type="GO" id="GO:0016567">
    <property type="term" value="P:protein ubiquitination"/>
    <property type="evidence" value="ECO:0007669"/>
    <property type="project" value="UniProtKB-UniPathway"/>
</dbReference>
<dbReference type="InterPro" id="IPR015036">
    <property type="entry name" value="NRDP1"/>
</dbReference>
<evidence type="ECO:0000313" key="15">
    <source>
        <dbReference type="EMBL" id="GFG30407.1"/>
    </source>
</evidence>
<evidence type="ECO:0000256" key="3">
    <source>
        <dbReference type="ARBA" id="ARBA00012483"/>
    </source>
</evidence>
<evidence type="ECO:0000256" key="11">
    <source>
        <dbReference type="ARBA" id="ARBA00031762"/>
    </source>
</evidence>
<accession>A0A6L2PK10</accession>
<dbReference type="Pfam" id="PF08941">
    <property type="entry name" value="USP8_interact"/>
    <property type="match status" value="1"/>
</dbReference>
<dbReference type="PANTHER" id="PTHR10131:SF157">
    <property type="entry name" value="RECEPTOR-ASSOCIATED FACTOR, PUTATIVE-RELATED"/>
    <property type="match status" value="1"/>
</dbReference>
<keyword evidence="5" id="KW-0808">Transferase</keyword>
<dbReference type="InterPro" id="IPR013083">
    <property type="entry name" value="Znf_RING/FYVE/PHD"/>
</dbReference>
<name>A0A6L2PK10_COPFO</name>
<dbReference type="EMBL" id="BLKM01000214">
    <property type="protein sequence ID" value="GFG30407.1"/>
    <property type="molecule type" value="Genomic_DNA"/>
</dbReference>